<evidence type="ECO:0000313" key="2">
    <source>
        <dbReference type="EMBL" id="MFC0339882.1"/>
    </source>
</evidence>
<protein>
    <submittedName>
        <fullName evidence="2">Uncharacterized protein</fullName>
    </submittedName>
</protein>
<keyword evidence="3" id="KW-1185">Reference proteome</keyword>
<accession>A0ABV6I120</accession>
<dbReference type="Proteomes" id="UP001589799">
    <property type="component" value="Unassembled WGS sequence"/>
</dbReference>
<gene>
    <name evidence="2" type="ORF">ACFFII_03770</name>
</gene>
<comment type="caution">
    <text evidence="2">The sequence shown here is derived from an EMBL/GenBank/DDBJ whole genome shotgun (WGS) entry which is preliminary data.</text>
</comment>
<dbReference type="EMBL" id="JBHLWE010000013">
    <property type="protein sequence ID" value="MFC0339882.1"/>
    <property type="molecule type" value="Genomic_DNA"/>
</dbReference>
<organism evidence="2 3">
    <name type="scientific">Paracoccus niistensis</name>
    <dbReference type="NCBI Taxonomy" id="632935"/>
    <lineage>
        <taxon>Bacteria</taxon>
        <taxon>Pseudomonadati</taxon>
        <taxon>Pseudomonadota</taxon>
        <taxon>Alphaproteobacteria</taxon>
        <taxon>Rhodobacterales</taxon>
        <taxon>Paracoccaceae</taxon>
        <taxon>Paracoccus</taxon>
    </lineage>
</organism>
<dbReference type="RefSeq" id="WP_377697567.1">
    <property type="nucleotide sequence ID" value="NZ_JBHLWE010000013.1"/>
</dbReference>
<sequence length="204" mass="21616">MRDKFIPGLQKDNEMTPGSRQTPLLATMLAVVFAVPATAQTAAGTGGPNEIAGYPTNAFLPGFPEDIDGLARSSIQSRPQEGRIMAIYGTPEDDRNVQVLLYALDDRGIEGNVARAQTYLEAGEIPVTRETVTTPAGTEMQCMTSRVGELGYTFCVADIHGRALNVQIGDLVSPDATELPAELVQRARIDAGAIVDSVANAPEG</sequence>
<evidence type="ECO:0000313" key="3">
    <source>
        <dbReference type="Proteomes" id="UP001589799"/>
    </source>
</evidence>
<proteinExistence type="predicted"/>
<name>A0ABV6I120_9RHOB</name>
<feature type="region of interest" description="Disordered" evidence="1">
    <location>
        <begin position="1"/>
        <end position="20"/>
    </location>
</feature>
<reference evidence="2 3" key="1">
    <citation type="submission" date="2024-09" db="EMBL/GenBank/DDBJ databases">
        <authorList>
            <person name="Sun Q."/>
            <person name="Mori K."/>
        </authorList>
    </citation>
    <scope>NUCLEOTIDE SEQUENCE [LARGE SCALE GENOMIC DNA]</scope>
    <source>
        <strain evidence="2 3">KCTC 22789</strain>
    </source>
</reference>
<evidence type="ECO:0000256" key="1">
    <source>
        <dbReference type="SAM" id="MobiDB-lite"/>
    </source>
</evidence>